<feature type="transmembrane region" description="Helical" evidence="2">
    <location>
        <begin position="110"/>
        <end position="130"/>
    </location>
</feature>
<accession>K8EPU2</accession>
<feature type="compositionally biased region" description="Acidic residues" evidence="1">
    <location>
        <begin position="167"/>
        <end position="181"/>
    </location>
</feature>
<sequence length="336" mass="37408">MLLTPAAPRCRHHISANGGQPQLLKSELTARRHSSFSSSSSSSLSSNNNAKVKNRTFKKKQQKRRRFSIKALVSVDVGPAAVLGTSLMLSSIALYQIRATRPEVSRDKDVFFSSVGLLCGGILVFQGWRLDPLMLFGQLMTAGTAIAFASETIGLRQNLLEVEEERGYDGIGDDEEDDDDYDLRRRRRGRRGGGSGTGRKRNNNTNRGYALPSQTQSGFRSFDDSFDDLYEDDRDGGMMEQQRRGFTTSSGIGGRYIGTAAAAAAGNSSSFYDDDDDLEEEEEDDERGSDFSREFQRSSSRRRRPKREEEEQEEENESSPTKPSLDVWGSEGDDVF</sequence>
<evidence type="ECO:0000256" key="1">
    <source>
        <dbReference type="SAM" id="MobiDB-lite"/>
    </source>
</evidence>
<reference evidence="3 4" key="1">
    <citation type="submission" date="2011-10" db="EMBL/GenBank/DDBJ databases">
        <authorList>
            <person name="Genoscope - CEA"/>
        </authorList>
    </citation>
    <scope>NUCLEOTIDE SEQUENCE [LARGE SCALE GENOMIC DNA]</scope>
    <source>
        <strain evidence="3 4">RCC 1105</strain>
    </source>
</reference>
<keyword evidence="4" id="KW-1185">Reference proteome</keyword>
<feature type="transmembrane region" description="Helical" evidence="2">
    <location>
        <begin position="67"/>
        <end position="90"/>
    </location>
</feature>
<dbReference type="eggNOG" id="ENOG502SANI">
    <property type="taxonomic scope" value="Eukaryota"/>
</dbReference>
<evidence type="ECO:0000256" key="2">
    <source>
        <dbReference type="SAM" id="Phobius"/>
    </source>
</evidence>
<keyword evidence="2" id="KW-1133">Transmembrane helix</keyword>
<feature type="compositionally biased region" description="Low complexity" evidence="1">
    <location>
        <begin position="35"/>
        <end position="46"/>
    </location>
</feature>
<dbReference type="OrthoDB" id="34884at2759"/>
<evidence type="ECO:0000313" key="3">
    <source>
        <dbReference type="EMBL" id="CCO20091.1"/>
    </source>
</evidence>
<protein>
    <submittedName>
        <fullName evidence="3">Hypothetical chloroplast RF66</fullName>
    </submittedName>
</protein>
<dbReference type="EMBL" id="FO082264">
    <property type="protein sequence ID" value="CCO20091.1"/>
    <property type="molecule type" value="Genomic_DNA"/>
</dbReference>
<dbReference type="Pfam" id="PF07444">
    <property type="entry name" value="Ycf66_N"/>
    <property type="match status" value="1"/>
</dbReference>
<gene>
    <name evidence="3" type="ordered locus">Bathy15g00880</name>
</gene>
<proteinExistence type="predicted"/>
<feature type="compositionally biased region" description="Basic residues" evidence="1">
    <location>
        <begin position="52"/>
        <end position="62"/>
    </location>
</feature>
<keyword evidence="2" id="KW-0472">Membrane</keyword>
<keyword evidence="2" id="KW-0812">Transmembrane</keyword>
<dbReference type="KEGG" id="bpg:Bathy15g00880"/>
<feature type="region of interest" description="Disordered" evidence="1">
    <location>
        <begin position="35"/>
        <end position="62"/>
    </location>
</feature>
<evidence type="ECO:0000313" key="4">
    <source>
        <dbReference type="Proteomes" id="UP000198341"/>
    </source>
</evidence>
<dbReference type="STRING" id="41875.K8EPU2"/>
<dbReference type="RefSeq" id="XP_007509005.1">
    <property type="nucleotide sequence ID" value="XM_007508943.1"/>
</dbReference>
<name>K8EPU2_9CHLO</name>
<dbReference type="Proteomes" id="UP000198341">
    <property type="component" value="Chromosome 15"/>
</dbReference>
<dbReference type="GeneID" id="19011381"/>
<organism evidence="3 4">
    <name type="scientific">Bathycoccus prasinos</name>
    <dbReference type="NCBI Taxonomy" id="41875"/>
    <lineage>
        <taxon>Eukaryota</taxon>
        <taxon>Viridiplantae</taxon>
        <taxon>Chlorophyta</taxon>
        <taxon>Mamiellophyceae</taxon>
        <taxon>Mamiellales</taxon>
        <taxon>Bathycoccaceae</taxon>
        <taxon>Bathycoccus</taxon>
    </lineage>
</organism>
<feature type="region of interest" description="Disordered" evidence="1">
    <location>
        <begin position="1"/>
        <end position="22"/>
    </location>
</feature>
<dbReference type="InterPro" id="IPR010004">
    <property type="entry name" value="Uncharacterised_Ycf66"/>
</dbReference>
<feature type="compositionally biased region" description="Polar residues" evidence="1">
    <location>
        <begin position="203"/>
        <end position="219"/>
    </location>
</feature>
<dbReference type="AlphaFoldDB" id="K8EPU2"/>
<feature type="compositionally biased region" description="Acidic residues" evidence="1">
    <location>
        <begin position="224"/>
        <end position="234"/>
    </location>
</feature>
<feature type="region of interest" description="Disordered" evidence="1">
    <location>
        <begin position="167"/>
        <end position="336"/>
    </location>
</feature>
<feature type="compositionally biased region" description="Acidic residues" evidence="1">
    <location>
        <begin position="272"/>
        <end position="287"/>
    </location>
</feature>